<evidence type="ECO:0000313" key="1">
    <source>
        <dbReference type="EMBL" id="SIM86772.1"/>
    </source>
</evidence>
<gene>
    <name evidence="1" type="ORF">CSP5_1915</name>
</gene>
<dbReference type="AlphaFoldDB" id="A0A1N5WNC8"/>
<evidence type="ECO:0000313" key="2">
    <source>
        <dbReference type="Proteomes" id="UP000195607"/>
    </source>
</evidence>
<accession>A0A1N5WNC8</accession>
<reference evidence="1 2" key="1">
    <citation type="submission" date="2016-04" db="EMBL/GenBank/DDBJ databases">
        <authorList>
            <person name="Evans L.H."/>
            <person name="Alamgir A."/>
            <person name="Owens N."/>
            <person name="Weber N.D."/>
            <person name="Virtaneva K."/>
            <person name="Barbian K."/>
            <person name="Babar A."/>
            <person name="Rosenke K."/>
        </authorList>
    </citation>
    <scope>NUCLEOTIDE SEQUENCE [LARGE SCALE GENOMIC DNA]</scope>
    <source>
        <strain evidence="2">S5(T) (JCM 30642 \VKM B-2941)</strain>
    </source>
</reference>
<protein>
    <submittedName>
        <fullName evidence="1">Uncharacterized protein</fullName>
    </submittedName>
</protein>
<organism evidence="1 2">
    <name type="scientific">Cuniculiplasma divulgatum</name>
    <dbReference type="NCBI Taxonomy" id="1673428"/>
    <lineage>
        <taxon>Archaea</taxon>
        <taxon>Methanobacteriati</taxon>
        <taxon>Thermoplasmatota</taxon>
        <taxon>Thermoplasmata</taxon>
        <taxon>Thermoplasmatales</taxon>
        <taxon>Cuniculiplasmataceae</taxon>
        <taxon>Cuniculiplasma</taxon>
    </lineage>
</organism>
<dbReference type="EMBL" id="LT671858">
    <property type="protein sequence ID" value="SIM86772.1"/>
    <property type="molecule type" value="Genomic_DNA"/>
</dbReference>
<sequence>MRYSSRFVKMFSRIPEEDISKIFSFTKKEIKKLNIKPVETVIYEYLAIWYPDNMEKRILEHKGDNLRSESN</sequence>
<dbReference type="Proteomes" id="UP000195607">
    <property type="component" value="Chromosome I"/>
</dbReference>
<proteinExistence type="predicted"/>
<name>A0A1N5WNC8_9ARCH</name>